<dbReference type="NCBIfam" id="TIGR00757">
    <property type="entry name" value="RNaseEG"/>
    <property type="match status" value="1"/>
</dbReference>
<dbReference type="eggNOG" id="COG1530">
    <property type="taxonomic scope" value="Bacteria"/>
</dbReference>
<dbReference type="InterPro" id="IPR019307">
    <property type="entry name" value="RNA-bd_AU-1/RNase_E/G"/>
</dbReference>
<dbReference type="GO" id="GO:0004540">
    <property type="term" value="F:RNA nuclease activity"/>
    <property type="evidence" value="ECO:0007669"/>
    <property type="project" value="InterPro"/>
</dbReference>
<dbReference type="Gene3D" id="2.40.50.140">
    <property type="entry name" value="Nucleic acid-binding proteins"/>
    <property type="match status" value="1"/>
</dbReference>
<organism evidence="7 8">
    <name type="scientific">Brevibacillus laterosporus LMG 15441</name>
    <dbReference type="NCBI Taxonomy" id="1042163"/>
    <lineage>
        <taxon>Bacteria</taxon>
        <taxon>Bacillati</taxon>
        <taxon>Bacillota</taxon>
        <taxon>Bacilli</taxon>
        <taxon>Bacillales</taxon>
        <taxon>Paenibacillaceae</taxon>
        <taxon>Brevibacillus</taxon>
    </lineage>
</organism>
<evidence type="ECO:0000256" key="4">
    <source>
        <dbReference type="ARBA" id="ARBA00022842"/>
    </source>
</evidence>
<dbReference type="SUPFAM" id="SSF50249">
    <property type="entry name" value="Nucleic acid-binding proteins"/>
    <property type="match status" value="1"/>
</dbReference>
<dbReference type="CDD" id="cd04453">
    <property type="entry name" value="S1_RNase_E"/>
    <property type="match status" value="1"/>
</dbReference>
<dbReference type="Pfam" id="PF10150">
    <property type="entry name" value="RNase_E_G"/>
    <property type="match status" value="1"/>
</dbReference>
<evidence type="ECO:0000256" key="1">
    <source>
        <dbReference type="ARBA" id="ARBA00001946"/>
    </source>
</evidence>
<evidence type="ECO:0000256" key="2">
    <source>
        <dbReference type="ARBA" id="ARBA00022723"/>
    </source>
</evidence>
<dbReference type="AlphaFoldDB" id="A0A075R328"/>
<dbReference type="SMART" id="SM00316">
    <property type="entry name" value="S1"/>
    <property type="match status" value="1"/>
</dbReference>
<dbReference type="PANTHER" id="PTHR30001:SF0">
    <property type="entry name" value="RIBONUCLEASE G"/>
    <property type="match status" value="1"/>
</dbReference>
<sequence length="503" mass="56675">MNKKQQRALQQIIVSRDIEETRIAVMEAGRLAELTMEQNKPMAAVGNIYRGRVKKVLPAMQAAFIDIGEEQEAFLYIDEALPPGWKVQNRGAAKPNIRTLVQVGEEKIVQISKEAIGSKSPRLTSEISLPGRMLVYLPFAGLISLSRKIVDVDKRERLRTWATDSLAEGEGIIVRTMAEEASVEQLQTELNFLRTKWKAAYQETGKKKTPSLLLSADDAVSRILLDRSEDQMLEIVVDDAELYHELRGQAKAIYPAMFTKIQFYQGKTSVLDAYGVDKEIEKALYRQVWLKSGGFLVIDQTEAMTVIDVNTGKFTGKSGQQLEDTVTATNVEAAQEIARQLRLRDIGGIIIIDFIDMKQAKNQQIVQEALQRELDKDVTNSYVMGFTQLGLLEMTRKKVRNNLASVLTKPCITCSGKGRILTEQEVAGRFIREAKALIRGQDAEAIVAAFHPHVYEYVQAEGRREQLAKDWDVLVQFISRETMHPSEYQILHVGKKADSKRFS</sequence>
<dbReference type="InterPro" id="IPR004659">
    <property type="entry name" value="RNase_E/G"/>
</dbReference>
<dbReference type="GO" id="GO:0006364">
    <property type="term" value="P:rRNA processing"/>
    <property type="evidence" value="ECO:0007669"/>
    <property type="project" value="TreeGrafter"/>
</dbReference>
<feature type="domain" description="S1 motif" evidence="6">
    <location>
        <begin position="44"/>
        <end position="126"/>
    </location>
</feature>
<keyword evidence="2" id="KW-0479">Metal-binding</keyword>
<dbReference type="GO" id="GO:0046872">
    <property type="term" value="F:metal ion binding"/>
    <property type="evidence" value="ECO:0007669"/>
    <property type="project" value="UniProtKB-KW"/>
</dbReference>
<keyword evidence="4" id="KW-0460">Magnesium</keyword>
<dbReference type="GO" id="GO:0016787">
    <property type="term" value="F:hydrolase activity"/>
    <property type="evidence" value="ECO:0007669"/>
    <property type="project" value="UniProtKB-KW"/>
</dbReference>
<evidence type="ECO:0000256" key="3">
    <source>
        <dbReference type="ARBA" id="ARBA00022801"/>
    </source>
</evidence>
<dbReference type="EMBL" id="CP007806">
    <property type="protein sequence ID" value="AIG25593.1"/>
    <property type="molecule type" value="Genomic_DNA"/>
</dbReference>
<dbReference type="STRING" id="1042163.BRLA_c012530"/>
<dbReference type="PANTHER" id="PTHR30001">
    <property type="entry name" value="RIBONUCLEASE"/>
    <property type="match status" value="1"/>
</dbReference>
<protein>
    <submittedName>
        <fullName evidence="7">Ribonuclease G</fullName>
        <ecNumber evidence="7">3.1.26.-</ecNumber>
    </submittedName>
</protein>
<dbReference type="EC" id="3.1.26.-" evidence="7"/>
<gene>
    <name evidence="7" type="ORF">BRLA_c012530</name>
</gene>
<dbReference type="KEGG" id="blr:BRLA_c012530"/>
<keyword evidence="3 7" id="KW-0378">Hydrolase</keyword>
<dbReference type="RefSeq" id="WP_003338382.1">
    <property type="nucleotide sequence ID" value="NZ_CP007806.1"/>
</dbReference>
<dbReference type="GO" id="GO:0005737">
    <property type="term" value="C:cytoplasm"/>
    <property type="evidence" value="ECO:0007669"/>
    <property type="project" value="TreeGrafter"/>
</dbReference>
<accession>A0A075R328</accession>
<keyword evidence="8" id="KW-1185">Reference proteome</keyword>
<dbReference type="GO" id="GO:0003723">
    <property type="term" value="F:RNA binding"/>
    <property type="evidence" value="ECO:0007669"/>
    <property type="project" value="UniProtKB-KW"/>
</dbReference>
<dbReference type="Gene3D" id="3.40.1260.20">
    <property type="entry name" value="Ribonuclease E, catalytic domain"/>
    <property type="match status" value="1"/>
</dbReference>
<dbReference type="Proteomes" id="UP000005850">
    <property type="component" value="Chromosome"/>
</dbReference>
<reference evidence="7 8" key="1">
    <citation type="journal article" date="2011" name="J. Bacteriol.">
        <title>Genome sequence of Brevibacillus laterosporus LMG 15441, a pathogen of invertebrates.</title>
        <authorList>
            <person name="Djukic M."/>
            <person name="Poehlein A."/>
            <person name="Thurmer A."/>
            <person name="Daniel R."/>
        </authorList>
    </citation>
    <scope>NUCLEOTIDE SEQUENCE [LARGE SCALE GENOMIC DNA]</scope>
    <source>
        <strain evidence="7 8">LMG 15441</strain>
    </source>
</reference>
<proteinExistence type="predicted"/>
<dbReference type="InterPro" id="IPR012340">
    <property type="entry name" value="NA-bd_OB-fold"/>
</dbReference>
<evidence type="ECO:0000313" key="7">
    <source>
        <dbReference type="EMBL" id="AIG25593.1"/>
    </source>
</evidence>
<evidence type="ECO:0000313" key="8">
    <source>
        <dbReference type="Proteomes" id="UP000005850"/>
    </source>
</evidence>
<keyword evidence="5" id="KW-0694">RNA-binding</keyword>
<name>A0A075R328_BRELA</name>
<evidence type="ECO:0000256" key="5">
    <source>
        <dbReference type="ARBA" id="ARBA00022884"/>
    </source>
</evidence>
<dbReference type="InterPro" id="IPR003029">
    <property type="entry name" value="S1_domain"/>
</dbReference>
<dbReference type="HOGENOM" id="CLU_003468_5_3_9"/>
<comment type="cofactor">
    <cofactor evidence="1">
        <name>Mg(2+)</name>
        <dbReference type="ChEBI" id="CHEBI:18420"/>
    </cofactor>
</comment>
<evidence type="ECO:0000259" key="6">
    <source>
        <dbReference type="SMART" id="SM00316"/>
    </source>
</evidence>